<dbReference type="PANTHER" id="PTHR43312">
    <property type="entry name" value="D-THREO-ALDOSE 1-DEHYDROGENASE"/>
    <property type="match status" value="1"/>
</dbReference>
<dbReference type="InterPro" id="IPR023210">
    <property type="entry name" value="NADP_OxRdtase_dom"/>
</dbReference>
<name>A0A5C5WCH4_9BACT</name>
<dbReference type="PANTHER" id="PTHR43312:SF2">
    <property type="entry name" value="OXIDOREDUCTASE"/>
    <property type="match status" value="1"/>
</dbReference>
<dbReference type="CDD" id="cd19096">
    <property type="entry name" value="AKR_Fe-S_oxidoreductase"/>
    <property type="match status" value="1"/>
</dbReference>
<reference evidence="2 3" key="1">
    <citation type="submission" date="2019-02" db="EMBL/GenBank/DDBJ databases">
        <title>Deep-cultivation of Planctomycetes and their phenomic and genomic characterization uncovers novel biology.</title>
        <authorList>
            <person name="Wiegand S."/>
            <person name="Jogler M."/>
            <person name="Boedeker C."/>
            <person name="Pinto D."/>
            <person name="Vollmers J."/>
            <person name="Rivas-Marin E."/>
            <person name="Kohn T."/>
            <person name="Peeters S.H."/>
            <person name="Heuer A."/>
            <person name="Rast P."/>
            <person name="Oberbeckmann S."/>
            <person name="Bunk B."/>
            <person name="Jeske O."/>
            <person name="Meyerdierks A."/>
            <person name="Storesund J.E."/>
            <person name="Kallscheuer N."/>
            <person name="Luecker S."/>
            <person name="Lage O.M."/>
            <person name="Pohl T."/>
            <person name="Merkel B.J."/>
            <person name="Hornburger P."/>
            <person name="Mueller R.-W."/>
            <person name="Bruemmer F."/>
            <person name="Labrenz M."/>
            <person name="Spormann A.M."/>
            <person name="Op Den Camp H."/>
            <person name="Overmann J."/>
            <person name="Amann R."/>
            <person name="Jetten M.S.M."/>
            <person name="Mascher T."/>
            <person name="Medema M.H."/>
            <person name="Devos D.P."/>
            <person name="Kaster A.-K."/>
            <person name="Ovreas L."/>
            <person name="Rohde M."/>
            <person name="Galperin M.Y."/>
            <person name="Jogler C."/>
        </authorList>
    </citation>
    <scope>NUCLEOTIDE SEQUENCE [LARGE SCALE GENOMIC DNA]</scope>
    <source>
        <strain evidence="2 3">Pla111</strain>
    </source>
</reference>
<dbReference type="Gene3D" id="3.20.20.100">
    <property type="entry name" value="NADP-dependent oxidoreductase domain"/>
    <property type="match status" value="1"/>
</dbReference>
<dbReference type="OrthoDB" id="9773828at2"/>
<dbReference type="FunFam" id="3.20.20.100:FF:000070">
    <property type="entry name" value="Aldo/keto reductase"/>
    <property type="match status" value="1"/>
</dbReference>
<dbReference type="RefSeq" id="WP_146572561.1">
    <property type="nucleotide sequence ID" value="NZ_SJPH01000002.1"/>
</dbReference>
<gene>
    <name evidence="2" type="ORF">Pla111_13610</name>
</gene>
<dbReference type="InterPro" id="IPR053135">
    <property type="entry name" value="AKR2_Oxidoreductase"/>
</dbReference>
<accession>A0A5C5WCH4</accession>
<evidence type="ECO:0000259" key="1">
    <source>
        <dbReference type="Pfam" id="PF00248"/>
    </source>
</evidence>
<dbReference type="AlphaFoldDB" id="A0A5C5WCH4"/>
<organism evidence="2 3">
    <name type="scientific">Botrimarina hoheduenensis</name>
    <dbReference type="NCBI Taxonomy" id="2528000"/>
    <lineage>
        <taxon>Bacteria</taxon>
        <taxon>Pseudomonadati</taxon>
        <taxon>Planctomycetota</taxon>
        <taxon>Planctomycetia</taxon>
        <taxon>Pirellulales</taxon>
        <taxon>Lacipirellulaceae</taxon>
        <taxon>Botrimarina</taxon>
    </lineage>
</organism>
<dbReference type="Proteomes" id="UP000318995">
    <property type="component" value="Unassembled WGS sequence"/>
</dbReference>
<dbReference type="EMBL" id="SJPH01000002">
    <property type="protein sequence ID" value="TWT47741.1"/>
    <property type="molecule type" value="Genomic_DNA"/>
</dbReference>
<dbReference type="SUPFAM" id="SSF51430">
    <property type="entry name" value="NAD(P)-linked oxidoreductase"/>
    <property type="match status" value="1"/>
</dbReference>
<sequence>MQYRRFGKTELSMPVFSCGGMRYQQTWDDAPLDVVEAENQRNLEATIVRALELGITHIETARGYGTSERQLGQILPALREQRPSRGGPDGLIVQTKVAPLRDADEFRRQVLDSLDRLKMERVDLLGLHGINTHELLWWAIRPGGCLEVARQLQAEGRVGHVGFSTHGATDLIVDAINAEPFGGFDYVNLHWYYINQWNGPAVEAATRRDLGVFIISPSDKGGMLYRPSERLVELCQPLHPIVFNCLFCLNRPEIHTLSLGASQPSDFDLQVSSLAHLHEAHAVIGPIVERLHAALVEAVGAEHADRFREGLPAWDAEKNAGYINTHVVLWLRQLALAYDMIEYGQMRYNLLGNGGHWFPGLSAAHLDTITEERFAKAYGASPFADQIVGWLRETHELLGGAEIKRLSAS</sequence>
<comment type="caution">
    <text evidence="2">The sequence shown here is derived from an EMBL/GenBank/DDBJ whole genome shotgun (WGS) entry which is preliminary data.</text>
</comment>
<protein>
    <submittedName>
        <fullName evidence="2">Aldo/keto reductase family protein</fullName>
    </submittedName>
</protein>
<evidence type="ECO:0000313" key="3">
    <source>
        <dbReference type="Proteomes" id="UP000318995"/>
    </source>
</evidence>
<proteinExistence type="predicted"/>
<dbReference type="Pfam" id="PF00248">
    <property type="entry name" value="Aldo_ket_red"/>
    <property type="match status" value="1"/>
</dbReference>
<evidence type="ECO:0000313" key="2">
    <source>
        <dbReference type="EMBL" id="TWT47741.1"/>
    </source>
</evidence>
<dbReference type="InterPro" id="IPR036812">
    <property type="entry name" value="NAD(P)_OxRdtase_dom_sf"/>
</dbReference>
<feature type="domain" description="NADP-dependent oxidoreductase" evidence="1">
    <location>
        <begin position="19"/>
        <end position="170"/>
    </location>
</feature>
<keyword evidence="3" id="KW-1185">Reference proteome</keyword>